<feature type="region of interest" description="Disordered" evidence="2">
    <location>
        <begin position="311"/>
        <end position="479"/>
    </location>
</feature>
<organism evidence="4 5">
    <name type="scientific">Malassezia furfur</name>
    <name type="common">Pityriasis versicolor infection agent</name>
    <name type="synonym">Pityrosporum furfur</name>
    <dbReference type="NCBI Taxonomy" id="55194"/>
    <lineage>
        <taxon>Eukaryota</taxon>
        <taxon>Fungi</taxon>
        <taxon>Dikarya</taxon>
        <taxon>Basidiomycota</taxon>
        <taxon>Ustilaginomycotina</taxon>
        <taxon>Malasseziomycetes</taxon>
        <taxon>Malasseziales</taxon>
        <taxon>Malasseziaceae</taxon>
        <taxon>Malassezia</taxon>
    </lineage>
</organism>
<dbReference type="SUPFAM" id="SSF103657">
    <property type="entry name" value="BAR/IMD domain-like"/>
    <property type="match status" value="1"/>
</dbReference>
<feature type="domain" description="MHD" evidence="3">
    <location>
        <begin position="492"/>
        <end position="744"/>
    </location>
</feature>
<dbReference type="InterPro" id="IPR018808">
    <property type="entry name" value="Muniscin_C"/>
</dbReference>
<sequence>MSEPESSYAPVFVPADPRISIQALQTRLKNARIFHEQIADYFSARREAEEAYVRQLQKITKRSFLSDTTYLPPEYRDVYDRLVSELAEVAQIHGQLERRIMRECEQPLREAPSSGEWASLRRYDDNLAPILKDLNSLENQLHKDQKKFESKRTGAQHAKLEATQQALTRAVGQWDKNAPPAVQAYERVDRARLTMLRETVRQFARAQNDMAKAMYDVARETGHAASQFNVDHEMLAYVDAIRLPERSRALASTASSPLHSATVADGGQGRAPSRTMSQESSVPHIQRWRDQWEQNEAPVGRASPRFSVPLPSALLHHSTSPTTTPIREHGMYDAPSPVPSQLTAGRSVANNLAGRTTTASPDTSMTSQAPLGPRRGPSSNEEATARRNARRATTHLTETPPMPDSQEEEAAWERMRTQLRNSSLGMPAPVSRRREYRNSSVPTIDPPSQSPPVEESRAAQQASETTTPAPPLTSAFSPATISTTHMSPVVHAVPLSARVVERTNVMWVNGALTRVMVVGEIHLTMLAAGPTSGRARIKITHADQLEKVAAHPDVLAEVAGAPHVYELDLGELSRAGSNVIALRYQLHTSPDTYAQWAPILLEPQWRCEPQQSSLLLNYRVNSASHLAARAPHAALQAVSFAVTLPHETPVAGAVLSQPVGAWDPSAQQLHWERPTTLPLDDTTPNKILARFPLATQGTPQPVSASWQLAAHTLSDVGIEPVSSEQAVVFASVHRETVAGKYFVQP</sequence>
<dbReference type="PANTHER" id="PTHR23065">
    <property type="entry name" value="PROLINE-SERINE-THREONINE PHOSPHATASE INTERACTING PROTEIN 1"/>
    <property type="match status" value="1"/>
</dbReference>
<proteinExistence type="predicted"/>
<gene>
    <name evidence="4" type="ORF">GLX27_001049</name>
</gene>
<dbReference type="InterPro" id="IPR001060">
    <property type="entry name" value="FCH_dom"/>
</dbReference>
<evidence type="ECO:0000259" key="3">
    <source>
        <dbReference type="PROSITE" id="PS51072"/>
    </source>
</evidence>
<feature type="compositionally biased region" description="Polar residues" evidence="2">
    <location>
        <begin position="458"/>
        <end position="467"/>
    </location>
</feature>
<feature type="compositionally biased region" description="Polar residues" evidence="2">
    <location>
        <begin position="339"/>
        <end position="369"/>
    </location>
</feature>
<dbReference type="Proteomes" id="UP000818624">
    <property type="component" value="Chromosome 1"/>
</dbReference>
<dbReference type="EMBL" id="CP046234">
    <property type="protein sequence ID" value="WFD46416.1"/>
    <property type="molecule type" value="Genomic_DNA"/>
</dbReference>
<evidence type="ECO:0000313" key="5">
    <source>
        <dbReference type="Proteomes" id="UP000818624"/>
    </source>
</evidence>
<accession>A0ABY8ELP8</accession>
<evidence type="ECO:0000313" key="4">
    <source>
        <dbReference type="EMBL" id="WFD46416.1"/>
    </source>
</evidence>
<keyword evidence="1" id="KW-0254">Endocytosis</keyword>
<dbReference type="Gene3D" id="1.20.1270.60">
    <property type="entry name" value="Arfaptin homology (AH) domain/BAR domain"/>
    <property type="match status" value="1"/>
</dbReference>
<dbReference type="InterPro" id="IPR027267">
    <property type="entry name" value="AH/BAR_dom_sf"/>
</dbReference>
<feature type="region of interest" description="Disordered" evidence="2">
    <location>
        <begin position="252"/>
        <end position="286"/>
    </location>
</feature>
<dbReference type="InterPro" id="IPR028565">
    <property type="entry name" value="MHD"/>
</dbReference>
<dbReference type="PANTHER" id="PTHR23065:SF54">
    <property type="entry name" value="SUPPRESSOR OF YEAST PROFILIN DELETION"/>
    <property type="match status" value="1"/>
</dbReference>
<dbReference type="Pfam" id="PF10291">
    <property type="entry name" value="muHD"/>
    <property type="match status" value="1"/>
</dbReference>
<keyword evidence="5" id="KW-1185">Reference proteome</keyword>
<protein>
    <recommendedName>
        <fullName evidence="3">MHD domain-containing protein</fullName>
    </recommendedName>
</protein>
<dbReference type="Pfam" id="PF00611">
    <property type="entry name" value="FCH"/>
    <property type="match status" value="1"/>
</dbReference>
<evidence type="ECO:0000256" key="2">
    <source>
        <dbReference type="SAM" id="MobiDB-lite"/>
    </source>
</evidence>
<evidence type="ECO:0000256" key="1">
    <source>
        <dbReference type="ARBA" id="ARBA00022583"/>
    </source>
</evidence>
<feature type="compositionally biased region" description="Polar residues" evidence="2">
    <location>
        <begin position="274"/>
        <end position="283"/>
    </location>
</feature>
<dbReference type="PROSITE" id="PS51072">
    <property type="entry name" value="MHD"/>
    <property type="match status" value="1"/>
</dbReference>
<reference evidence="4 5" key="1">
    <citation type="journal article" date="2020" name="Elife">
        <title>Loss of centromere function drives karyotype evolution in closely related Malassezia species.</title>
        <authorList>
            <person name="Sankaranarayanan S.R."/>
            <person name="Ianiri G."/>
            <person name="Coelho M.A."/>
            <person name="Reza M.H."/>
            <person name="Thimmappa B.C."/>
            <person name="Ganguly P."/>
            <person name="Vadnala R.N."/>
            <person name="Sun S."/>
            <person name="Siddharthan R."/>
            <person name="Tellgren-Roth C."/>
            <person name="Dawson T.L."/>
            <person name="Heitman J."/>
            <person name="Sanyal K."/>
        </authorList>
    </citation>
    <scope>NUCLEOTIDE SEQUENCE [LARGE SCALE GENOMIC DNA]</scope>
    <source>
        <strain evidence="4">CBS14141</strain>
    </source>
</reference>
<name>A0ABY8ELP8_MALFU</name>